<protein>
    <submittedName>
        <fullName evidence="2">Excreted virulence factor EspC (Type VII ESX diderm)</fullName>
    </submittedName>
</protein>
<keyword evidence="1" id="KW-1133">Transmembrane helix</keyword>
<reference evidence="2 3" key="1">
    <citation type="submission" date="2017-12" db="EMBL/GenBank/DDBJ databases">
        <title>Sequencing the genomes of 1000 Actinobacteria strains.</title>
        <authorList>
            <person name="Klenk H.-P."/>
        </authorList>
    </citation>
    <scope>NUCLEOTIDE SEQUENCE [LARGE SCALE GENOMIC DNA]</scope>
    <source>
        <strain evidence="2 3">DSM 45165</strain>
    </source>
</reference>
<keyword evidence="1" id="KW-0812">Transmembrane</keyword>
<sequence length="116" mass="11797">MNPGDPMAGDGSGGYEVHPDDLVKHAKAVEQVGKTLGQALSAAEQVTVGVQAYGMITGPLFVPIVLAVSAPGLATLALAQEAMGQVAQSVNQAVTTYQTAEQNHAQTINGLGKKLS</sequence>
<accession>A0A2N3X008</accession>
<gene>
    <name evidence="2" type="ORF">ATK30_0425</name>
</gene>
<feature type="transmembrane region" description="Helical" evidence="1">
    <location>
        <begin position="60"/>
        <end position="79"/>
    </location>
</feature>
<comment type="caution">
    <text evidence="2">The sequence shown here is derived from an EMBL/GenBank/DDBJ whole genome shotgun (WGS) entry which is preliminary data.</text>
</comment>
<dbReference type="Proteomes" id="UP000233750">
    <property type="component" value="Unassembled WGS sequence"/>
</dbReference>
<keyword evidence="1" id="KW-0472">Membrane</keyword>
<dbReference type="EMBL" id="PJMY01000002">
    <property type="protein sequence ID" value="PKV99455.1"/>
    <property type="molecule type" value="Genomic_DNA"/>
</dbReference>
<dbReference type="InterPro" id="IPR022536">
    <property type="entry name" value="EspC"/>
</dbReference>
<dbReference type="AlphaFoldDB" id="A0A2N3X008"/>
<dbReference type="GO" id="GO:0009306">
    <property type="term" value="P:protein secretion"/>
    <property type="evidence" value="ECO:0007669"/>
    <property type="project" value="InterPro"/>
</dbReference>
<evidence type="ECO:0000313" key="3">
    <source>
        <dbReference type="Proteomes" id="UP000233750"/>
    </source>
</evidence>
<keyword evidence="3" id="KW-1185">Reference proteome</keyword>
<dbReference type="Pfam" id="PF10824">
    <property type="entry name" value="T7SS_ESX_EspC"/>
    <property type="match status" value="1"/>
</dbReference>
<proteinExistence type="predicted"/>
<evidence type="ECO:0000313" key="2">
    <source>
        <dbReference type="EMBL" id="PKV99455.1"/>
    </source>
</evidence>
<organism evidence="2 3">
    <name type="scientific">Amycolatopsis echigonensis</name>
    <dbReference type="NCBI Taxonomy" id="2576905"/>
    <lineage>
        <taxon>Bacteria</taxon>
        <taxon>Bacillati</taxon>
        <taxon>Actinomycetota</taxon>
        <taxon>Actinomycetes</taxon>
        <taxon>Pseudonocardiales</taxon>
        <taxon>Pseudonocardiaceae</taxon>
        <taxon>Amycolatopsis</taxon>
    </lineage>
</organism>
<evidence type="ECO:0000256" key="1">
    <source>
        <dbReference type="SAM" id="Phobius"/>
    </source>
</evidence>
<name>A0A2N3X008_9PSEU</name>